<dbReference type="Gene3D" id="3.60.110.10">
    <property type="entry name" value="Carbon-nitrogen hydrolase"/>
    <property type="match status" value="1"/>
</dbReference>
<feature type="domain" description="CN hydrolase" evidence="3">
    <location>
        <begin position="33"/>
        <end position="227"/>
    </location>
</feature>
<evidence type="ECO:0000259" key="3">
    <source>
        <dbReference type="PROSITE" id="PS50263"/>
    </source>
</evidence>
<evidence type="ECO:0000313" key="4">
    <source>
        <dbReference type="EMBL" id="GIY69016.1"/>
    </source>
</evidence>
<reference evidence="4 5" key="1">
    <citation type="submission" date="2021-06" db="EMBL/GenBank/DDBJ databases">
        <title>Caerostris extrusa draft genome.</title>
        <authorList>
            <person name="Kono N."/>
            <person name="Arakawa K."/>
        </authorList>
    </citation>
    <scope>NUCLEOTIDE SEQUENCE [LARGE SCALE GENOMIC DNA]</scope>
</reference>
<dbReference type="SUPFAM" id="SSF56317">
    <property type="entry name" value="Carbon-nitrogen hydrolase"/>
    <property type="match status" value="1"/>
</dbReference>
<name>A0AAV4VGK8_CAEEX</name>
<keyword evidence="5" id="KW-1185">Reference proteome</keyword>
<dbReference type="PROSITE" id="PS50263">
    <property type="entry name" value="CN_HYDROLASE"/>
    <property type="match status" value="1"/>
</dbReference>
<gene>
    <name evidence="4" type="primary">Btd</name>
    <name evidence="4" type="ORF">CEXT_691951</name>
</gene>
<proteinExistence type="inferred from homology"/>
<dbReference type="EMBL" id="BPLR01014476">
    <property type="protein sequence ID" value="GIY69016.1"/>
    <property type="molecule type" value="Genomic_DNA"/>
</dbReference>
<dbReference type="PANTHER" id="PTHR10609:SF27">
    <property type="entry name" value="CN HYDROLASE DOMAIN-CONTAINING PROTEIN-RELATED"/>
    <property type="match status" value="1"/>
</dbReference>
<comment type="similarity">
    <text evidence="1">Belongs to the carbon-nitrogen hydrolase superfamily. BTD/VNN family.</text>
</comment>
<dbReference type="AlphaFoldDB" id="A0AAV4VGK8"/>
<protein>
    <submittedName>
        <fullName evidence="4">Biotinidase</fullName>
    </submittedName>
</protein>
<dbReference type="Proteomes" id="UP001054945">
    <property type="component" value="Unassembled WGS sequence"/>
</dbReference>
<feature type="signal peptide" evidence="2">
    <location>
        <begin position="1"/>
        <end position="20"/>
    </location>
</feature>
<dbReference type="InterPro" id="IPR040154">
    <property type="entry name" value="Biotinidase/VNN"/>
</dbReference>
<dbReference type="Pfam" id="PF00795">
    <property type="entry name" value="CN_hydrolase"/>
    <property type="match status" value="1"/>
</dbReference>
<organism evidence="4 5">
    <name type="scientific">Caerostris extrusa</name>
    <name type="common">Bark spider</name>
    <name type="synonym">Caerostris bankana</name>
    <dbReference type="NCBI Taxonomy" id="172846"/>
    <lineage>
        <taxon>Eukaryota</taxon>
        <taxon>Metazoa</taxon>
        <taxon>Ecdysozoa</taxon>
        <taxon>Arthropoda</taxon>
        <taxon>Chelicerata</taxon>
        <taxon>Arachnida</taxon>
        <taxon>Araneae</taxon>
        <taxon>Araneomorphae</taxon>
        <taxon>Entelegynae</taxon>
        <taxon>Araneoidea</taxon>
        <taxon>Araneidae</taxon>
        <taxon>Caerostris</taxon>
    </lineage>
</organism>
<evidence type="ECO:0000256" key="1">
    <source>
        <dbReference type="ARBA" id="ARBA00008225"/>
    </source>
</evidence>
<keyword evidence="2" id="KW-0732">Signal</keyword>
<dbReference type="PANTHER" id="PTHR10609">
    <property type="entry name" value="BIOTINIDASE-RELATED"/>
    <property type="match status" value="1"/>
</dbReference>
<comment type="caution">
    <text evidence="4">The sequence shown here is derived from an EMBL/GenBank/DDBJ whole genome shotgun (WGS) entry which is preliminary data.</text>
</comment>
<accession>A0AAV4VGK8</accession>
<evidence type="ECO:0000313" key="5">
    <source>
        <dbReference type="Proteomes" id="UP001054945"/>
    </source>
</evidence>
<dbReference type="InterPro" id="IPR003010">
    <property type="entry name" value="C-N_Hydrolase"/>
</dbReference>
<evidence type="ECO:0000256" key="2">
    <source>
        <dbReference type="SAM" id="SignalP"/>
    </source>
</evidence>
<sequence length="227" mass="25942">MAPIVLVIVLLVVVTSCSEAHRNYYRAAVYEHARFGTINDTARLIVETNLEYYRRAAEIASRKGADIILYPEYGIFPYPEYGLYPPAERFRLKEFMEIVPDPKTASANPCLERKEFSQRLILRTLSCIARNNSILVVANMGDLQSCLGTPGCPDDGVFHLNTNVVFDKDGTIIHKYHKEHLFYELGMDLPRKEQFFTFETSFGKFATFICFDIDFKRMSEVGRVKGG</sequence>
<feature type="chain" id="PRO_5044022630" evidence="2">
    <location>
        <begin position="21"/>
        <end position="227"/>
    </location>
</feature>
<dbReference type="InterPro" id="IPR036526">
    <property type="entry name" value="C-N_Hydrolase_sf"/>
</dbReference>